<feature type="transmembrane region" description="Helical" evidence="20">
    <location>
        <begin position="681"/>
        <end position="699"/>
    </location>
</feature>
<accession>A0AAD4IWY7</accession>
<evidence type="ECO:0000256" key="9">
    <source>
        <dbReference type="ARBA" id="ARBA00022679"/>
    </source>
</evidence>
<dbReference type="EC" id="2.4.99.18" evidence="7"/>
<feature type="compositionally biased region" description="Basic residues" evidence="19">
    <location>
        <begin position="1019"/>
        <end position="1030"/>
    </location>
</feature>
<comment type="cofactor">
    <cofactor evidence="2">
        <name>Mg(2+)</name>
        <dbReference type="ChEBI" id="CHEBI:18420"/>
    </cofactor>
</comment>
<comment type="subcellular location">
    <subcellularLocation>
        <location evidence="3">Endoplasmic reticulum membrane</location>
        <topology evidence="3">Multi-pass membrane protein</topology>
    </subcellularLocation>
</comment>
<dbReference type="EMBL" id="SDAM02001008">
    <property type="protein sequence ID" value="KAH6823049.1"/>
    <property type="molecule type" value="Genomic_DNA"/>
</dbReference>
<dbReference type="PANTHER" id="PTHR13872">
    <property type="entry name" value="DOLICHYL-DIPHOSPHOOLIGOSACCHARIDE--PROTEIN GLYCOSYLTRANSFERASE SUBUNIT"/>
    <property type="match status" value="1"/>
</dbReference>
<keyword evidence="11" id="KW-0479">Metal-binding</keyword>
<gene>
    <name evidence="22" type="ORF">C2S53_002043</name>
</gene>
<keyword evidence="9" id="KW-0808">Transferase</keyword>
<evidence type="ECO:0000256" key="5">
    <source>
        <dbReference type="ARBA" id="ARBA00010810"/>
    </source>
</evidence>
<comment type="caution">
    <text evidence="22">The sequence shown here is derived from an EMBL/GenBank/DDBJ whole genome shotgun (WGS) entry which is preliminary data.</text>
</comment>
<comment type="similarity">
    <text evidence="5">Belongs to the STT3 family.</text>
</comment>
<keyword evidence="14 20" id="KW-1133">Transmembrane helix</keyword>
<dbReference type="PANTHER" id="PTHR13872:SF48">
    <property type="entry name" value="DOLICHYL-DIPHOSPHOOLIGOSACCHARIDE--PROTEIN GLYCOSYLTRANSFERASE SUBUNIT STT3A"/>
    <property type="match status" value="1"/>
</dbReference>
<keyword evidence="16" id="KW-0325">Glycoprotein</keyword>
<feature type="transmembrane region" description="Helical" evidence="20">
    <location>
        <begin position="452"/>
        <end position="472"/>
    </location>
</feature>
<feature type="transmembrane region" description="Helical" evidence="20">
    <location>
        <begin position="612"/>
        <end position="636"/>
    </location>
</feature>
<evidence type="ECO:0000256" key="7">
    <source>
        <dbReference type="ARBA" id="ARBA00012605"/>
    </source>
</evidence>
<evidence type="ECO:0000256" key="4">
    <source>
        <dbReference type="ARBA" id="ARBA00004922"/>
    </source>
</evidence>
<evidence type="ECO:0000256" key="17">
    <source>
        <dbReference type="ARBA" id="ARBA00023211"/>
    </source>
</evidence>
<evidence type="ECO:0000256" key="1">
    <source>
        <dbReference type="ARBA" id="ARBA00001936"/>
    </source>
</evidence>
<evidence type="ECO:0000256" key="8">
    <source>
        <dbReference type="ARBA" id="ARBA00022676"/>
    </source>
</evidence>
<dbReference type="Proteomes" id="UP001190926">
    <property type="component" value="Unassembled WGS sequence"/>
</dbReference>
<feature type="compositionally biased region" description="Basic residues" evidence="19">
    <location>
        <begin position="1041"/>
        <end position="1050"/>
    </location>
</feature>
<evidence type="ECO:0000256" key="13">
    <source>
        <dbReference type="ARBA" id="ARBA00022842"/>
    </source>
</evidence>
<dbReference type="Pfam" id="PF02516">
    <property type="entry name" value="STT3"/>
    <property type="match status" value="1"/>
</dbReference>
<proteinExistence type="inferred from homology"/>
<dbReference type="InterPro" id="IPR048307">
    <property type="entry name" value="STT3_N"/>
</dbReference>
<sequence length="1050" mass="118331">MKVLSDSYPWKSDWSTMESLLTSFVRVNEVKQQRTTKTNPVIHETGEMEVIEEVVLEIPALTFEGMSINEIPSISIYQSVGGIKEVVGESRPKMDELEITQLEMPVLDESNLEEPDLRDCDMEFSAIRESILEEFIVDEQQFASLEINGVDEEIEMGWKEMDTHHVLKLRANSVGKWLWIKMTFVQTNVKDLLSPNSIDQIISFSVFVLQIAKDVPPDIDVPPDLFMVHISRHYMELKLQPFDTGWKNWKRHLVQLVSKDFDDRWSVDDRVQEFTRSATRGRIMNQVANQLRPNPAKVPNEGGYSLLESTASMAVQETPQSAIFRHAFGNVIAFTVLLLIGVIAFSIRLFSVIKYESVIHEFDPYFNYRVTQFLTKSGVYDFWNWFDDRTWYPLGRVIGGTVYPGLTLTAGTLWRILNSINIPLSVETVCVFTAPIFSAFASWATYLLTKEIKGTGAGLTAAALLAMVPSYISRSVAGSYDNEAVAIFALIFTFYLYIKTLNTGSLFYATLNAIAYFYMVCSWGGYTFIINLIPMHVLLCIVTGRYSSRLYIAYAPLVVLGTLLAALVPVVGFNAVMTSEHFASFLVFIIIHVVALVYYIKGILTPQMFKVAVTLVVAVGLIFCFAVLAVLIALVASSPTKGWSGRSLSLLDPTYASKYIPIIASVSEHQPPTWPSYFMDINVLAFLVPAGIIACFLPLSDASSFAILYIVTSVYFSGVMVRLMLVLAPAACIMSGIALSEAFDVFTRSIKFHLVGATQKPQDNVKKPSLVSRVEQRLLVLPLETSLMAVFLLVLLGAFYVVHCVWAAAEAYSAPSIVLTSRSHDGLHVFDDFREAYAWLSHNTEVDDKVASWWDYGYQTTAMANRTVIVDNNTWNNTHIATVGTAMSSPEKAAWDIFNSLDVKYVLVVFGGLVGYPSDDINKFLWMVRIGGGVFPHIKEPDYLRDGQYRIDNQATPTMLNSLMYKLSYYRFVETDGKGFDRVRHTEIGKKHFKLTHFEEVFTTHHWMVRIYKLKSPRNRIRGKTKKSKSKSSSANSSKRSATRKKNPWQ</sequence>
<feature type="transmembrane region" description="Helical" evidence="20">
    <location>
        <begin position="515"/>
        <end position="539"/>
    </location>
</feature>
<evidence type="ECO:0000256" key="18">
    <source>
        <dbReference type="ARBA" id="ARBA00048829"/>
    </source>
</evidence>
<dbReference type="InterPro" id="IPR003674">
    <property type="entry name" value="Oligo_trans_STT3"/>
</dbReference>
<feature type="transmembrane region" description="Helical" evidence="20">
    <location>
        <begin position="706"/>
        <end position="739"/>
    </location>
</feature>
<dbReference type="FunFam" id="3.40.50.12610:FF:000002">
    <property type="entry name" value="dolichyl-diphosphooligosaccharide--protein glycosyltransferase subunit STT3A"/>
    <property type="match status" value="1"/>
</dbReference>
<evidence type="ECO:0000256" key="10">
    <source>
        <dbReference type="ARBA" id="ARBA00022692"/>
    </source>
</evidence>
<evidence type="ECO:0000256" key="3">
    <source>
        <dbReference type="ARBA" id="ARBA00004477"/>
    </source>
</evidence>
<comment type="catalytic activity">
    <reaction evidence="18">
        <text>a di-trans,poly-cis-dolichyl diphosphooligosaccharide + L-asparaginyl-[protein] = N(4)-(oligosaccharide-(1-&gt;4)-N-acetyl-beta-D-glucosaminyl-(1-&gt;4)-N-acetyl-beta-D-glucosaminyl)-L-asparaginyl-[protein] + a di-trans,poly-cis-dolichyl diphosphate + H(+)</text>
        <dbReference type="Rhea" id="RHEA:22980"/>
        <dbReference type="Rhea" id="RHEA-COMP:12804"/>
        <dbReference type="Rhea" id="RHEA-COMP:12805"/>
        <dbReference type="Rhea" id="RHEA-COMP:19506"/>
        <dbReference type="Rhea" id="RHEA-COMP:19509"/>
        <dbReference type="ChEBI" id="CHEBI:15378"/>
        <dbReference type="ChEBI" id="CHEBI:50347"/>
        <dbReference type="ChEBI" id="CHEBI:57497"/>
        <dbReference type="ChEBI" id="CHEBI:57570"/>
        <dbReference type="ChEBI" id="CHEBI:132529"/>
        <dbReference type="EC" id="2.4.99.18"/>
    </reaction>
</comment>
<keyword evidence="10 20" id="KW-0812">Transmembrane</keyword>
<name>A0AAD4IWY7_PERFH</name>
<keyword evidence="8" id="KW-0328">Glycosyltransferase</keyword>
<dbReference type="Gene3D" id="3.40.50.12610">
    <property type="match status" value="1"/>
</dbReference>
<keyword evidence="15 20" id="KW-0472">Membrane</keyword>
<feature type="transmembrane region" description="Helical" evidence="20">
    <location>
        <begin position="582"/>
        <end position="600"/>
    </location>
</feature>
<evidence type="ECO:0000256" key="15">
    <source>
        <dbReference type="ARBA" id="ARBA00023136"/>
    </source>
</evidence>
<dbReference type="AlphaFoldDB" id="A0AAD4IWY7"/>
<evidence type="ECO:0000256" key="14">
    <source>
        <dbReference type="ARBA" id="ARBA00022989"/>
    </source>
</evidence>
<keyword evidence="13" id="KW-0460">Magnesium</keyword>
<organism evidence="22 23">
    <name type="scientific">Perilla frutescens var. hirtella</name>
    <name type="common">Perilla citriodora</name>
    <name type="synonym">Perilla setoyensis</name>
    <dbReference type="NCBI Taxonomy" id="608512"/>
    <lineage>
        <taxon>Eukaryota</taxon>
        <taxon>Viridiplantae</taxon>
        <taxon>Streptophyta</taxon>
        <taxon>Embryophyta</taxon>
        <taxon>Tracheophyta</taxon>
        <taxon>Spermatophyta</taxon>
        <taxon>Magnoliopsida</taxon>
        <taxon>eudicotyledons</taxon>
        <taxon>Gunneridae</taxon>
        <taxon>Pentapetalae</taxon>
        <taxon>asterids</taxon>
        <taxon>lamiids</taxon>
        <taxon>Lamiales</taxon>
        <taxon>Lamiaceae</taxon>
        <taxon>Nepetoideae</taxon>
        <taxon>Elsholtzieae</taxon>
        <taxon>Perilla</taxon>
    </lineage>
</organism>
<evidence type="ECO:0000313" key="22">
    <source>
        <dbReference type="EMBL" id="KAH6823049.1"/>
    </source>
</evidence>
<keyword evidence="23" id="KW-1185">Reference proteome</keyword>
<feature type="transmembrane region" description="Helical" evidence="20">
    <location>
        <begin position="787"/>
        <end position="809"/>
    </location>
</feature>
<evidence type="ECO:0000256" key="11">
    <source>
        <dbReference type="ARBA" id="ARBA00022723"/>
    </source>
</evidence>
<dbReference type="GO" id="GO:0004579">
    <property type="term" value="F:dolichyl-diphosphooligosaccharide-protein glycotransferase activity"/>
    <property type="evidence" value="ECO:0007669"/>
    <property type="project" value="UniProtKB-EC"/>
</dbReference>
<keyword evidence="17" id="KW-0464">Manganese</keyword>
<evidence type="ECO:0000256" key="20">
    <source>
        <dbReference type="SAM" id="Phobius"/>
    </source>
</evidence>
<evidence type="ECO:0000256" key="6">
    <source>
        <dbReference type="ARBA" id="ARBA00011157"/>
    </source>
</evidence>
<reference evidence="22 23" key="1">
    <citation type="journal article" date="2021" name="Nat. Commun.">
        <title>Incipient diploidization of the medicinal plant Perilla within 10,000 years.</title>
        <authorList>
            <person name="Zhang Y."/>
            <person name="Shen Q."/>
            <person name="Leng L."/>
            <person name="Zhang D."/>
            <person name="Chen S."/>
            <person name="Shi Y."/>
            <person name="Ning Z."/>
            <person name="Chen S."/>
        </authorList>
    </citation>
    <scope>NUCLEOTIDE SEQUENCE [LARGE SCALE GENOMIC DNA]</scope>
    <source>
        <strain evidence="23">cv. PC099</strain>
    </source>
</reference>
<feature type="domain" description="Oligosaccharyl transferase STT3 N-terminal" evidence="21">
    <location>
        <begin position="332"/>
        <end position="734"/>
    </location>
</feature>
<comment type="subunit">
    <text evidence="6">Component of the oligosaccharyltransferase (OST) complex.</text>
</comment>
<feature type="transmembrane region" description="Helical" evidence="20">
    <location>
        <begin position="424"/>
        <end position="446"/>
    </location>
</feature>
<protein>
    <recommendedName>
        <fullName evidence="7">dolichyl-diphosphooligosaccharide--protein glycotransferase</fullName>
        <ecNumber evidence="7">2.4.99.18</ecNumber>
    </recommendedName>
</protein>
<comment type="cofactor">
    <cofactor evidence="1">
        <name>Mn(2+)</name>
        <dbReference type="ChEBI" id="CHEBI:29035"/>
    </cofactor>
</comment>
<evidence type="ECO:0000313" key="23">
    <source>
        <dbReference type="Proteomes" id="UP001190926"/>
    </source>
</evidence>
<evidence type="ECO:0000256" key="12">
    <source>
        <dbReference type="ARBA" id="ARBA00022824"/>
    </source>
</evidence>
<feature type="transmembrane region" description="Helical" evidence="20">
    <location>
        <begin position="327"/>
        <end position="350"/>
    </location>
</feature>
<feature type="region of interest" description="Disordered" evidence="19">
    <location>
        <begin position="1019"/>
        <end position="1050"/>
    </location>
</feature>
<evidence type="ECO:0000256" key="2">
    <source>
        <dbReference type="ARBA" id="ARBA00001946"/>
    </source>
</evidence>
<evidence type="ECO:0000259" key="21">
    <source>
        <dbReference type="Pfam" id="PF02516"/>
    </source>
</evidence>
<dbReference type="GO" id="GO:0005789">
    <property type="term" value="C:endoplasmic reticulum membrane"/>
    <property type="evidence" value="ECO:0007669"/>
    <property type="project" value="UniProtKB-SubCell"/>
</dbReference>
<comment type="pathway">
    <text evidence="4">Protein modification; protein glycosylation.</text>
</comment>
<feature type="compositionally biased region" description="Low complexity" evidence="19">
    <location>
        <begin position="1031"/>
        <end position="1040"/>
    </location>
</feature>
<feature type="transmembrane region" description="Helical" evidence="20">
    <location>
        <begin position="551"/>
        <end position="576"/>
    </location>
</feature>
<keyword evidence="12" id="KW-0256">Endoplasmic reticulum</keyword>
<evidence type="ECO:0000256" key="19">
    <source>
        <dbReference type="SAM" id="MobiDB-lite"/>
    </source>
</evidence>
<evidence type="ECO:0000256" key="16">
    <source>
        <dbReference type="ARBA" id="ARBA00023180"/>
    </source>
</evidence>
<feature type="transmembrane region" description="Helical" evidence="20">
    <location>
        <begin position="484"/>
        <end position="509"/>
    </location>
</feature>
<dbReference type="GO" id="GO:0046872">
    <property type="term" value="F:metal ion binding"/>
    <property type="evidence" value="ECO:0007669"/>
    <property type="project" value="UniProtKB-KW"/>
</dbReference>